<accession>A0A0L9T4C6</accession>
<gene>
    <name evidence="2" type="ORF">LR48_Vigan55s000200</name>
</gene>
<dbReference type="EMBL" id="KQ258257">
    <property type="protein sequence ID" value="KOM25221.1"/>
    <property type="molecule type" value="Genomic_DNA"/>
</dbReference>
<name>A0A0L9T4C6_PHAAN</name>
<sequence>MKAATLSTLHQYQHHSVHEVVWNLPLPRNRLTSTTATEAHNVPSGKVPQPPHLQPSTNQPTHHEPYHNTPQTTTQRQPRPTNAPLTTVTDNHRSLTDNLTEREAREGRLSFGGDSLILQEAEMVGDMKFFESFEQTAGDRTFKVMVARDLEWLHVLRLTAMDVLMAEKMKMVVAASMEFGPERRSCGGGLQVCVWWPTTWLNDGACDEPNGWWWWQPDARVWRRGEIVRWRVRITRVRCA</sequence>
<reference evidence="3" key="1">
    <citation type="journal article" date="2015" name="Proc. Natl. Acad. Sci. U.S.A.">
        <title>Genome sequencing of adzuki bean (Vigna angularis) provides insight into high starch and low fat accumulation and domestication.</title>
        <authorList>
            <person name="Yang K."/>
            <person name="Tian Z."/>
            <person name="Chen C."/>
            <person name="Luo L."/>
            <person name="Zhao B."/>
            <person name="Wang Z."/>
            <person name="Yu L."/>
            <person name="Li Y."/>
            <person name="Sun Y."/>
            <person name="Li W."/>
            <person name="Chen Y."/>
            <person name="Li Y."/>
            <person name="Zhang Y."/>
            <person name="Ai D."/>
            <person name="Zhao J."/>
            <person name="Shang C."/>
            <person name="Ma Y."/>
            <person name="Wu B."/>
            <person name="Wang M."/>
            <person name="Gao L."/>
            <person name="Sun D."/>
            <person name="Zhang P."/>
            <person name="Guo F."/>
            <person name="Wang W."/>
            <person name="Li Y."/>
            <person name="Wang J."/>
            <person name="Varshney R.K."/>
            <person name="Wang J."/>
            <person name="Ling H.Q."/>
            <person name="Wan P."/>
        </authorList>
    </citation>
    <scope>NUCLEOTIDE SEQUENCE</scope>
    <source>
        <strain evidence="3">cv. Jingnong 6</strain>
    </source>
</reference>
<dbReference type="Proteomes" id="UP000053144">
    <property type="component" value="Unassembled WGS sequence"/>
</dbReference>
<evidence type="ECO:0000256" key="1">
    <source>
        <dbReference type="SAM" id="MobiDB-lite"/>
    </source>
</evidence>
<proteinExistence type="predicted"/>
<dbReference type="Gramene" id="KOM25221">
    <property type="protein sequence ID" value="KOM25221"/>
    <property type="gene ID" value="LR48_Vigan55s000200"/>
</dbReference>
<feature type="region of interest" description="Disordered" evidence="1">
    <location>
        <begin position="39"/>
        <end position="106"/>
    </location>
</feature>
<evidence type="ECO:0000313" key="3">
    <source>
        <dbReference type="Proteomes" id="UP000053144"/>
    </source>
</evidence>
<feature type="compositionally biased region" description="Low complexity" evidence="1">
    <location>
        <begin position="69"/>
        <end position="80"/>
    </location>
</feature>
<organism evidence="2 3">
    <name type="scientific">Phaseolus angularis</name>
    <name type="common">Azuki bean</name>
    <name type="synonym">Vigna angularis</name>
    <dbReference type="NCBI Taxonomy" id="3914"/>
    <lineage>
        <taxon>Eukaryota</taxon>
        <taxon>Viridiplantae</taxon>
        <taxon>Streptophyta</taxon>
        <taxon>Embryophyta</taxon>
        <taxon>Tracheophyta</taxon>
        <taxon>Spermatophyta</taxon>
        <taxon>Magnoliopsida</taxon>
        <taxon>eudicotyledons</taxon>
        <taxon>Gunneridae</taxon>
        <taxon>Pentapetalae</taxon>
        <taxon>rosids</taxon>
        <taxon>fabids</taxon>
        <taxon>Fabales</taxon>
        <taxon>Fabaceae</taxon>
        <taxon>Papilionoideae</taxon>
        <taxon>50 kb inversion clade</taxon>
        <taxon>NPAAA clade</taxon>
        <taxon>indigoferoid/millettioid clade</taxon>
        <taxon>Phaseoleae</taxon>
        <taxon>Vigna</taxon>
    </lineage>
</organism>
<dbReference type="AlphaFoldDB" id="A0A0L9T4C6"/>
<feature type="compositionally biased region" description="Basic and acidic residues" evidence="1">
    <location>
        <begin position="90"/>
        <end position="106"/>
    </location>
</feature>
<protein>
    <submittedName>
        <fullName evidence="2">Uncharacterized protein</fullName>
    </submittedName>
</protein>
<evidence type="ECO:0000313" key="2">
    <source>
        <dbReference type="EMBL" id="KOM25221.1"/>
    </source>
</evidence>